<reference evidence="2 3" key="1">
    <citation type="journal article" date="2021" name="Nat. Commun.">
        <title>Genetic determinants of endophytism in the Arabidopsis root mycobiome.</title>
        <authorList>
            <person name="Mesny F."/>
            <person name="Miyauchi S."/>
            <person name="Thiergart T."/>
            <person name="Pickel B."/>
            <person name="Atanasova L."/>
            <person name="Karlsson M."/>
            <person name="Huettel B."/>
            <person name="Barry K.W."/>
            <person name="Haridas S."/>
            <person name="Chen C."/>
            <person name="Bauer D."/>
            <person name="Andreopoulos W."/>
            <person name="Pangilinan J."/>
            <person name="LaButti K."/>
            <person name="Riley R."/>
            <person name="Lipzen A."/>
            <person name="Clum A."/>
            <person name="Drula E."/>
            <person name="Henrissat B."/>
            <person name="Kohler A."/>
            <person name="Grigoriev I.V."/>
            <person name="Martin F.M."/>
            <person name="Hacquard S."/>
        </authorList>
    </citation>
    <scope>NUCLEOTIDE SEQUENCE [LARGE SCALE GENOMIC DNA]</scope>
    <source>
        <strain evidence="2 3">MPI-CAGE-CH-0241</strain>
    </source>
</reference>
<dbReference type="PROSITE" id="PS00383">
    <property type="entry name" value="TYR_PHOSPHATASE_1"/>
    <property type="match status" value="1"/>
</dbReference>
<dbReference type="PANTHER" id="PTHR31126:SF10">
    <property type="entry name" value="PROTEIN PHOSPHATASE, PUTATIVE (AFU_ORTHOLOGUE AFUA_6G06650)-RELATED"/>
    <property type="match status" value="1"/>
</dbReference>
<organism evidence="2 3">
    <name type="scientific">Thelonectria olida</name>
    <dbReference type="NCBI Taxonomy" id="1576542"/>
    <lineage>
        <taxon>Eukaryota</taxon>
        <taxon>Fungi</taxon>
        <taxon>Dikarya</taxon>
        <taxon>Ascomycota</taxon>
        <taxon>Pezizomycotina</taxon>
        <taxon>Sordariomycetes</taxon>
        <taxon>Hypocreomycetidae</taxon>
        <taxon>Hypocreales</taxon>
        <taxon>Nectriaceae</taxon>
        <taxon>Thelonectria</taxon>
    </lineage>
</organism>
<dbReference type="AlphaFoldDB" id="A0A9P8W7E1"/>
<accession>A0A9P8W7E1</accession>
<feature type="domain" description="Tyrosine specific protein phosphatases" evidence="1">
    <location>
        <begin position="164"/>
        <end position="205"/>
    </location>
</feature>
<sequence>MPTSNDFENVLNFRDVGKTVNDFLGVRRLREGLFYRSARPDDATLADRSYMTDDIRIKTMIDLRTKTEHLNKEKKRQAQASDPYLVKLNAALTEPVQIPGIDYQEIKITGRPLERFWLSQLGWWDFIHLIFLFVFGYRMDAIKIIGTKVMLPRGLVGLGLDTLDNATVEIRDTLSLYSNSAALPSVVHCTQGKDRTGLVVALVLMILDVPIAAIEHDYGLTDEELIPEREGRLIEIHEIGLTDEWADTAKDMIVSIKRHLVEKYGGLDAYLDHIGFSADDRAKVREALLY</sequence>
<name>A0A9P8W7E1_9HYPO</name>
<dbReference type="SUPFAM" id="SSF52799">
    <property type="entry name" value="(Phosphotyrosine protein) phosphatases II"/>
    <property type="match status" value="1"/>
</dbReference>
<comment type="caution">
    <text evidence="2">The sequence shown here is derived from an EMBL/GenBank/DDBJ whole genome shotgun (WGS) entry which is preliminary data.</text>
</comment>
<dbReference type="GO" id="GO:0004721">
    <property type="term" value="F:phosphoprotein phosphatase activity"/>
    <property type="evidence" value="ECO:0007669"/>
    <property type="project" value="InterPro"/>
</dbReference>
<keyword evidence="3" id="KW-1185">Reference proteome</keyword>
<dbReference type="Proteomes" id="UP000777438">
    <property type="component" value="Unassembled WGS sequence"/>
</dbReference>
<proteinExistence type="predicted"/>
<dbReference type="EMBL" id="JAGPYM010000007">
    <property type="protein sequence ID" value="KAH6892027.1"/>
    <property type="molecule type" value="Genomic_DNA"/>
</dbReference>
<dbReference type="InterPro" id="IPR016130">
    <property type="entry name" value="Tyr_Pase_AS"/>
</dbReference>
<evidence type="ECO:0000313" key="2">
    <source>
        <dbReference type="EMBL" id="KAH6892027.1"/>
    </source>
</evidence>
<dbReference type="Pfam" id="PF13350">
    <property type="entry name" value="Y_phosphatase3"/>
    <property type="match status" value="1"/>
</dbReference>
<dbReference type="OrthoDB" id="9988524at2759"/>
<gene>
    <name evidence="2" type="ORF">B0T10DRAFT_559628</name>
</gene>
<evidence type="ECO:0000313" key="3">
    <source>
        <dbReference type="Proteomes" id="UP000777438"/>
    </source>
</evidence>
<evidence type="ECO:0000259" key="1">
    <source>
        <dbReference type="PROSITE" id="PS50056"/>
    </source>
</evidence>
<dbReference type="InterPro" id="IPR000387">
    <property type="entry name" value="Tyr_Pase_dom"/>
</dbReference>
<protein>
    <submittedName>
        <fullName evidence="2">Protein-tyrosine phosphatase-like protein</fullName>
    </submittedName>
</protein>
<dbReference type="InterPro" id="IPR029021">
    <property type="entry name" value="Prot-tyrosine_phosphatase-like"/>
</dbReference>
<dbReference type="PANTHER" id="PTHR31126">
    <property type="entry name" value="TYROSINE-PROTEIN PHOSPHATASE"/>
    <property type="match status" value="1"/>
</dbReference>
<dbReference type="InterPro" id="IPR026893">
    <property type="entry name" value="Tyr/Ser_Pase_IphP-type"/>
</dbReference>
<dbReference type="PROSITE" id="PS50056">
    <property type="entry name" value="TYR_PHOSPHATASE_2"/>
    <property type="match status" value="1"/>
</dbReference>
<dbReference type="Gene3D" id="3.90.190.10">
    <property type="entry name" value="Protein tyrosine phosphatase superfamily"/>
    <property type="match status" value="1"/>
</dbReference>